<keyword evidence="1" id="KW-0812">Transmembrane</keyword>
<dbReference type="RefSeq" id="WP_308474285.1">
    <property type="nucleotide sequence ID" value="NZ_OY726394.1"/>
</dbReference>
<dbReference type="PROSITE" id="PS51257">
    <property type="entry name" value="PROKAR_LIPOPROTEIN"/>
    <property type="match status" value="1"/>
</dbReference>
<accession>A0ABM9LUX8</accession>
<protein>
    <submittedName>
        <fullName evidence="2">Uncharacterized protein</fullName>
    </submittedName>
</protein>
<feature type="transmembrane region" description="Helical" evidence="1">
    <location>
        <begin position="7"/>
        <end position="30"/>
    </location>
</feature>
<gene>
    <name evidence="2" type="ORF">MU0083_003614</name>
</gene>
<evidence type="ECO:0000313" key="3">
    <source>
        <dbReference type="Proteomes" id="UP001190336"/>
    </source>
</evidence>
<keyword evidence="1" id="KW-0472">Membrane</keyword>
<evidence type="ECO:0000313" key="2">
    <source>
        <dbReference type="EMBL" id="CAJ1505136.1"/>
    </source>
</evidence>
<name>A0ABM9LUX8_9MYCO</name>
<proteinExistence type="predicted"/>
<reference evidence="2 3" key="1">
    <citation type="submission" date="2023-08" db="EMBL/GenBank/DDBJ databases">
        <authorList>
            <person name="Folkvardsen B D."/>
            <person name="Norman A."/>
        </authorList>
    </citation>
    <scope>NUCLEOTIDE SEQUENCE [LARGE SCALE GENOMIC DNA]</scope>
    <source>
        <strain evidence="2 3">Mu0083</strain>
    </source>
</reference>
<keyword evidence="1" id="KW-1133">Transmembrane helix</keyword>
<organism evidence="2 3">
    <name type="scientific">[Mycobacterium] kokjensenii</name>
    <dbReference type="NCBI Taxonomy" id="3064287"/>
    <lineage>
        <taxon>Bacteria</taxon>
        <taxon>Bacillati</taxon>
        <taxon>Actinomycetota</taxon>
        <taxon>Actinomycetes</taxon>
        <taxon>Mycobacteriales</taxon>
        <taxon>Mycobacteriaceae</taxon>
        <taxon>Mycolicibacter</taxon>
    </lineage>
</organism>
<sequence>MLVVRGALVVLVVWVSRGVPAVMGALVWGGCLPRVGPVVSVVMVVWGPPVMWVLLVAWVVLVRLVVLGVRVARGW</sequence>
<keyword evidence="3" id="KW-1185">Reference proteome</keyword>
<dbReference type="EMBL" id="OY726394">
    <property type="protein sequence ID" value="CAJ1505136.1"/>
    <property type="molecule type" value="Genomic_DNA"/>
</dbReference>
<evidence type="ECO:0000256" key="1">
    <source>
        <dbReference type="SAM" id="Phobius"/>
    </source>
</evidence>
<feature type="transmembrane region" description="Helical" evidence="1">
    <location>
        <begin position="50"/>
        <end position="72"/>
    </location>
</feature>
<dbReference type="Proteomes" id="UP001190336">
    <property type="component" value="Chromosome"/>
</dbReference>